<accession>A0A101JA02</accession>
<dbReference type="SUPFAM" id="SSF51735">
    <property type="entry name" value="NAD(P)-binding Rossmann-fold domains"/>
    <property type="match status" value="1"/>
</dbReference>
<evidence type="ECO:0000256" key="1">
    <source>
        <dbReference type="SAM" id="MobiDB-lite"/>
    </source>
</evidence>
<evidence type="ECO:0000313" key="3">
    <source>
        <dbReference type="Proteomes" id="UP000053923"/>
    </source>
</evidence>
<feature type="region of interest" description="Disordered" evidence="1">
    <location>
        <begin position="1"/>
        <end position="36"/>
    </location>
</feature>
<name>A0A101JA02_9ACTN</name>
<feature type="region of interest" description="Disordered" evidence="1">
    <location>
        <begin position="80"/>
        <end position="99"/>
    </location>
</feature>
<keyword evidence="3" id="KW-1185">Reference proteome</keyword>
<comment type="caution">
    <text evidence="2">The sequence shown here is derived from an EMBL/GenBank/DDBJ whole genome shotgun (WGS) entry which is preliminary data.</text>
</comment>
<gene>
    <name evidence="2" type="ORF">ADL12_41035</name>
</gene>
<sequence>MPSAAVSHLPRGPQDPFGVSRGVGTQSPRGIGGAGAGIVRPVARRFGELGATVAVMGRSQEKTAAVAAQVGGRVLFAGELAGGRATRSRPANSAGGRPS</sequence>
<dbReference type="Proteomes" id="UP000053923">
    <property type="component" value="Unassembled WGS sequence"/>
</dbReference>
<dbReference type="EMBL" id="LLZG01000391">
    <property type="protein sequence ID" value="KUL22958.1"/>
    <property type="molecule type" value="Genomic_DNA"/>
</dbReference>
<dbReference type="InterPro" id="IPR036291">
    <property type="entry name" value="NAD(P)-bd_dom_sf"/>
</dbReference>
<dbReference type="AlphaFoldDB" id="A0A101JA02"/>
<protein>
    <submittedName>
        <fullName evidence="2">Uncharacterized protein</fullName>
    </submittedName>
</protein>
<organism evidence="2 3">
    <name type="scientific">Streptomyces regalis</name>
    <dbReference type="NCBI Taxonomy" id="68262"/>
    <lineage>
        <taxon>Bacteria</taxon>
        <taxon>Bacillati</taxon>
        <taxon>Actinomycetota</taxon>
        <taxon>Actinomycetes</taxon>
        <taxon>Kitasatosporales</taxon>
        <taxon>Streptomycetaceae</taxon>
        <taxon>Streptomyces</taxon>
    </lineage>
</organism>
<proteinExistence type="predicted"/>
<evidence type="ECO:0000313" key="2">
    <source>
        <dbReference type="EMBL" id="KUL22958.1"/>
    </source>
</evidence>
<dbReference type="Gene3D" id="3.40.50.720">
    <property type="entry name" value="NAD(P)-binding Rossmann-like Domain"/>
    <property type="match status" value="1"/>
</dbReference>
<reference evidence="3" key="1">
    <citation type="submission" date="2015-10" db="EMBL/GenBank/DDBJ databases">
        <authorList>
            <person name="Ju K.-S."/>
            <person name="Doroghazi J.R."/>
            <person name="Metcalf W.W."/>
        </authorList>
    </citation>
    <scope>NUCLEOTIDE SEQUENCE [LARGE SCALE GENOMIC DNA]</scope>
    <source>
        <strain evidence="3">NRRL 3151</strain>
    </source>
</reference>